<dbReference type="InterPro" id="IPR008984">
    <property type="entry name" value="SMAD_FHA_dom_sf"/>
</dbReference>
<protein>
    <submittedName>
        <fullName evidence="4">FHA domain-containing protein</fullName>
    </submittedName>
</protein>
<dbReference type="PROSITE" id="PS50006">
    <property type="entry name" value="FHA_DOMAIN"/>
    <property type="match status" value="1"/>
</dbReference>
<evidence type="ECO:0000313" key="5">
    <source>
        <dbReference type="Proteomes" id="UP001589627"/>
    </source>
</evidence>
<reference evidence="4 5" key="1">
    <citation type="submission" date="2024-09" db="EMBL/GenBank/DDBJ databases">
        <authorList>
            <person name="Sun Q."/>
            <person name="Mori K."/>
        </authorList>
    </citation>
    <scope>NUCLEOTIDE SEQUENCE [LARGE SCALE GENOMIC DNA]</scope>
    <source>
        <strain evidence="4 5">TBRC 0563</strain>
    </source>
</reference>
<dbReference type="CDD" id="cd00060">
    <property type="entry name" value="FHA"/>
    <property type="match status" value="1"/>
</dbReference>
<organism evidence="4 5">
    <name type="scientific">Actinoallomurus acaciae</name>
    <dbReference type="NCBI Taxonomy" id="502577"/>
    <lineage>
        <taxon>Bacteria</taxon>
        <taxon>Bacillati</taxon>
        <taxon>Actinomycetota</taxon>
        <taxon>Actinomycetes</taxon>
        <taxon>Streptosporangiales</taxon>
        <taxon>Thermomonosporaceae</taxon>
        <taxon>Actinoallomurus</taxon>
    </lineage>
</organism>
<dbReference type="SMART" id="SM00240">
    <property type="entry name" value="FHA"/>
    <property type="match status" value="1"/>
</dbReference>
<gene>
    <name evidence="4" type="ORF">ACFFNX_30445</name>
</gene>
<dbReference type="Proteomes" id="UP001589627">
    <property type="component" value="Unassembled WGS sequence"/>
</dbReference>
<name>A0ABV5YN77_9ACTN</name>
<dbReference type="EMBL" id="JBHLZP010000283">
    <property type="protein sequence ID" value="MFB9836502.1"/>
    <property type="molecule type" value="Genomic_DNA"/>
</dbReference>
<dbReference type="RefSeq" id="WP_378209315.1">
    <property type="nucleotide sequence ID" value="NZ_JBHLZP010000283.1"/>
</dbReference>
<accession>A0ABV5YN77</accession>
<evidence type="ECO:0000313" key="4">
    <source>
        <dbReference type="EMBL" id="MFB9836502.1"/>
    </source>
</evidence>
<sequence>EPCPDCAAPRTGRFCEGCGYDFAIGAGRSDATGPVRTGPSPVPESSAPSVPSVPSDEEETGKWGASGSGASKPAAWTAIVVADRDYYDAVLRQNEANGAFTFPPYCPERRIPLDRPQVRIGRRSVSQGTVPEIDLSEPPEDPGASHTHAVLLSRPDGTVSLVDPGSTNGTTVNGSEEPIPINVEVTMRDGDRIHVGVWTTITLRKG</sequence>
<dbReference type="SUPFAM" id="SSF49879">
    <property type="entry name" value="SMAD/FHA domain"/>
    <property type="match status" value="1"/>
</dbReference>
<feature type="region of interest" description="Disordered" evidence="2">
    <location>
        <begin position="123"/>
        <end position="147"/>
    </location>
</feature>
<evidence type="ECO:0000256" key="1">
    <source>
        <dbReference type="ARBA" id="ARBA00022553"/>
    </source>
</evidence>
<feature type="compositionally biased region" description="Low complexity" evidence="2">
    <location>
        <begin position="62"/>
        <end position="71"/>
    </location>
</feature>
<comment type="caution">
    <text evidence="4">The sequence shown here is derived from an EMBL/GenBank/DDBJ whole genome shotgun (WGS) entry which is preliminary data.</text>
</comment>
<feature type="region of interest" description="Disordered" evidence="2">
    <location>
        <begin position="29"/>
        <end position="71"/>
    </location>
</feature>
<proteinExistence type="predicted"/>
<keyword evidence="5" id="KW-1185">Reference proteome</keyword>
<dbReference type="Pfam" id="PF00498">
    <property type="entry name" value="FHA"/>
    <property type="match status" value="1"/>
</dbReference>
<keyword evidence="1" id="KW-0597">Phosphoprotein</keyword>
<dbReference type="Gene3D" id="2.60.200.20">
    <property type="match status" value="1"/>
</dbReference>
<evidence type="ECO:0000256" key="2">
    <source>
        <dbReference type="SAM" id="MobiDB-lite"/>
    </source>
</evidence>
<dbReference type="InterPro" id="IPR000253">
    <property type="entry name" value="FHA_dom"/>
</dbReference>
<evidence type="ECO:0000259" key="3">
    <source>
        <dbReference type="PROSITE" id="PS50006"/>
    </source>
</evidence>
<feature type="compositionally biased region" description="Low complexity" evidence="2">
    <location>
        <begin position="43"/>
        <end position="54"/>
    </location>
</feature>
<feature type="non-terminal residue" evidence="4">
    <location>
        <position position="1"/>
    </location>
</feature>
<feature type="domain" description="FHA" evidence="3">
    <location>
        <begin position="118"/>
        <end position="177"/>
    </location>
</feature>